<comment type="caution">
    <text evidence="2">The sequence shown here is derived from an EMBL/GenBank/DDBJ whole genome shotgun (WGS) entry which is preliminary data.</text>
</comment>
<keyword evidence="1" id="KW-0472">Membrane</keyword>
<reference evidence="2 3" key="1">
    <citation type="submission" date="2018-08" db="EMBL/GenBank/DDBJ databases">
        <title>Recombination of ecologically and evolutionarily significant loci maintains genetic cohesion in the Pseudomonas syringae species complex.</title>
        <authorList>
            <person name="Dillon M."/>
            <person name="Thakur S."/>
            <person name="Almeida R.N.D."/>
            <person name="Weir B.S."/>
            <person name="Guttman D.S."/>
        </authorList>
    </citation>
    <scope>NUCLEOTIDE SEQUENCE [LARGE SCALE GENOMIC DNA]</scope>
    <source>
        <strain evidence="2 3">88_10</strain>
    </source>
</reference>
<accession>A0A3M2YDP4</accession>
<keyword evidence="1" id="KW-1133">Transmembrane helix</keyword>
<organism evidence="2 3">
    <name type="scientific">Pseudomonas syringae pv. maculicola</name>
    <dbReference type="NCBI Taxonomy" id="59511"/>
    <lineage>
        <taxon>Bacteria</taxon>
        <taxon>Pseudomonadati</taxon>
        <taxon>Pseudomonadota</taxon>
        <taxon>Gammaproteobacteria</taxon>
        <taxon>Pseudomonadales</taxon>
        <taxon>Pseudomonadaceae</taxon>
        <taxon>Pseudomonas</taxon>
    </lineage>
</organism>
<proteinExistence type="predicted"/>
<protein>
    <submittedName>
        <fullName evidence="2">Nickel ABC transporter permease</fullName>
    </submittedName>
</protein>
<feature type="non-terminal residue" evidence="2">
    <location>
        <position position="57"/>
    </location>
</feature>
<dbReference type="Proteomes" id="UP000282378">
    <property type="component" value="Unassembled WGS sequence"/>
</dbReference>
<name>A0A3M2YDP4_PSEYM</name>
<evidence type="ECO:0000313" key="2">
    <source>
        <dbReference type="EMBL" id="RML74113.1"/>
    </source>
</evidence>
<evidence type="ECO:0000313" key="3">
    <source>
        <dbReference type="Proteomes" id="UP000282378"/>
    </source>
</evidence>
<gene>
    <name evidence="2" type="ORF">APX70_05191</name>
</gene>
<dbReference type="EMBL" id="RBNL01002358">
    <property type="protein sequence ID" value="RML74113.1"/>
    <property type="molecule type" value="Genomic_DNA"/>
</dbReference>
<keyword evidence="1" id="KW-0812">Transmembrane</keyword>
<dbReference type="AlphaFoldDB" id="A0A3M2YDP4"/>
<feature type="transmembrane region" description="Helical" evidence="1">
    <location>
        <begin position="12"/>
        <end position="30"/>
    </location>
</feature>
<sequence length="57" mass="6194">MSRYILGRIAQALLVLWGAYSITYFILYLLPGDTLSIMLSASGVEIDSLSAQDLAKA</sequence>
<evidence type="ECO:0000256" key="1">
    <source>
        <dbReference type="SAM" id="Phobius"/>
    </source>
</evidence>